<gene>
    <name evidence="4" type="ordered locus">Acear_2154</name>
</gene>
<dbReference type="KEGG" id="aar:Acear_2154"/>
<dbReference type="GO" id="GO:0016757">
    <property type="term" value="F:glycosyltransferase activity"/>
    <property type="evidence" value="ECO:0007669"/>
    <property type="project" value="InterPro"/>
</dbReference>
<dbReference type="CAZy" id="GT4">
    <property type="family name" value="Glycosyltransferase Family 4"/>
</dbReference>
<evidence type="ECO:0000259" key="2">
    <source>
        <dbReference type="Pfam" id="PF00534"/>
    </source>
</evidence>
<dbReference type="SUPFAM" id="SSF53756">
    <property type="entry name" value="UDP-Glycosyltransferase/glycogen phosphorylase"/>
    <property type="match status" value="1"/>
</dbReference>
<dbReference type="STRING" id="574087.Acear_2154"/>
<dbReference type="AlphaFoldDB" id="D9QTR9"/>
<dbReference type="PANTHER" id="PTHR46401:SF2">
    <property type="entry name" value="GLYCOSYLTRANSFERASE WBBK-RELATED"/>
    <property type="match status" value="1"/>
</dbReference>
<dbReference type="InterPro" id="IPR001296">
    <property type="entry name" value="Glyco_trans_1"/>
</dbReference>
<protein>
    <submittedName>
        <fullName evidence="4">Glycosyl transferase group 1</fullName>
    </submittedName>
</protein>
<dbReference type="GO" id="GO:0009103">
    <property type="term" value="P:lipopolysaccharide biosynthetic process"/>
    <property type="evidence" value="ECO:0007669"/>
    <property type="project" value="TreeGrafter"/>
</dbReference>
<evidence type="ECO:0000259" key="3">
    <source>
        <dbReference type="Pfam" id="PF13439"/>
    </source>
</evidence>
<reference evidence="4 5" key="1">
    <citation type="journal article" date="2010" name="Stand. Genomic Sci.">
        <title>Complete genome sequence of Acetohalobium arabaticum type strain (Z-7288).</title>
        <authorList>
            <person name="Sikorski J."/>
            <person name="Lapidus A."/>
            <person name="Chertkov O."/>
            <person name="Lucas S."/>
            <person name="Copeland A."/>
            <person name="Glavina Del Rio T."/>
            <person name="Nolan M."/>
            <person name="Tice H."/>
            <person name="Cheng J.F."/>
            <person name="Han C."/>
            <person name="Brambilla E."/>
            <person name="Pitluck S."/>
            <person name="Liolios K."/>
            <person name="Ivanova N."/>
            <person name="Mavromatis K."/>
            <person name="Mikhailova N."/>
            <person name="Pati A."/>
            <person name="Bruce D."/>
            <person name="Detter C."/>
            <person name="Tapia R."/>
            <person name="Goodwin L."/>
            <person name="Chen A."/>
            <person name="Palaniappan K."/>
            <person name="Land M."/>
            <person name="Hauser L."/>
            <person name="Chang Y.J."/>
            <person name="Jeffries C.D."/>
            <person name="Rohde M."/>
            <person name="Goker M."/>
            <person name="Spring S."/>
            <person name="Woyke T."/>
            <person name="Bristow J."/>
            <person name="Eisen J.A."/>
            <person name="Markowitz V."/>
            <person name="Hugenholtz P."/>
            <person name="Kyrpides N.C."/>
            <person name="Klenk H.P."/>
        </authorList>
    </citation>
    <scope>NUCLEOTIDE SEQUENCE [LARGE SCALE GENOMIC DNA]</scope>
    <source>
        <strain evidence="5">ATCC 49924 / DSM 5501 / Z-7288</strain>
    </source>
</reference>
<feature type="domain" description="Glycosyl transferase family 1" evidence="2">
    <location>
        <begin position="193"/>
        <end position="345"/>
    </location>
</feature>
<sequence>MKIGIDTRSLLLPITGIGRYTQQIIKHLHKVKKSTDEIIYFWGAGYEETDYMIDDIGKSEHTHNLGLRGTQTLWEQFILPRRISKHNLDVFHSPRNYNLPFLSFNREVSLIVTMHDTLPFLFPEQYPYSRLVKWRWHLATRKADKIITVSKNSKKDLLKTFKNLKDDDIIVNYCGLDEKFFFNNIDRERLDEVKNKYDLNKPYILTTGGTEPIKNSKMLFEVMKYLTDMNVELAIVGAKWPGEEIPKGKPDNVKFTGYVEEKDFPVLMNGAEIFVFPSLYEGFGLPPLEAMGAGTMVIASNKASVPEVIGDAGILLEPKDIDGWVEAIKSALADEKKKKKYVNKGLERVNKFSWTKTAEELYSIYEKEVWKKNNK</sequence>
<dbReference type="CDD" id="cd03809">
    <property type="entry name" value="GT4_MtfB-like"/>
    <property type="match status" value="1"/>
</dbReference>
<dbReference type="Pfam" id="PF00534">
    <property type="entry name" value="Glycos_transf_1"/>
    <property type="match status" value="1"/>
</dbReference>
<dbReference type="Pfam" id="PF13439">
    <property type="entry name" value="Glyco_transf_4"/>
    <property type="match status" value="1"/>
</dbReference>
<dbReference type="EMBL" id="CP002105">
    <property type="protein sequence ID" value="ADL13640.1"/>
    <property type="molecule type" value="Genomic_DNA"/>
</dbReference>
<accession>D9QTR9</accession>
<dbReference type="RefSeq" id="WP_013279081.1">
    <property type="nucleotide sequence ID" value="NC_014378.1"/>
</dbReference>
<dbReference type="Gene3D" id="3.40.50.2000">
    <property type="entry name" value="Glycogen Phosphorylase B"/>
    <property type="match status" value="2"/>
</dbReference>
<dbReference type="eggNOG" id="COG0438">
    <property type="taxonomic scope" value="Bacteria"/>
</dbReference>
<dbReference type="InterPro" id="IPR028098">
    <property type="entry name" value="Glyco_trans_4-like_N"/>
</dbReference>
<evidence type="ECO:0000256" key="1">
    <source>
        <dbReference type="ARBA" id="ARBA00022679"/>
    </source>
</evidence>
<keyword evidence="1 4" id="KW-0808">Transferase</keyword>
<name>D9QTR9_ACEAZ</name>
<dbReference type="Proteomes" id="UP000001661">
    <property type="component" value="Chromosome"/>
</dbReference>
<feature type="domain" description="Glycosyltransferase subfamily 4-like N-terminal" evidence="3">
    <location>
        <begin position="15"/>
        <end position="178"/>
    </location>
</feature>
<proteinExistence type="predicted"/>
<dbReference type="OrthoDB" id="9797829at2"/>
<dbReference type="PANTHER" id="PTHR46401">
    <property type="entry name" value="GLYCOSYLTRANSFERASE WBBK-RELATED"/>
    <property type="match status" value="1"/>
</dbReference>
<organism evidence="4 5">
    <name type="scientific">Acetohalobium arabaticum (strain ATCC 49924 / DSM 5501 / Z-7288)</name>
    <dbReference type="NCBI Taxonomy" id="574087"/>
    <lineage>
        <taxon>Bacteria</taxon>
        <taxon>Bacillati</taxon>
        <taxon>Bacillota</taxon>
        <taxon>Clostridia</taxon>
        <taxon>Halanaerobiales</taxon>
        <taxon>Halobacteroidaceae</taxon>
        <taxon>Acetohalobium</taxon>
    </lineage>
</organism>
<keyword evidence="5" id="KW-1185">Reference proteome</keyword>
<dbReference type="HOGENOM" id="CLU_009583_27_5_9"/>
<evidence type="ECO:0000313" key="5">
    <source>
        <dbReference type="Proteomes" id="UP000001661"/>
    </source>
</evidence>
<evidence type="ECO:0000313" key="4">
    <source>
        <dbReference type="EMBL" id="ADL13640.1"/>
    </source>
</evidence>